<keyword evidence="2 3" id="KW-0378">Hydrolase</keyword>
<comment type="similarity">
    <text evidence="1 3">Belongs to the type-B carboxylesterase/lipase family.</text>
</comment>
<dbReference type="InterPro" id="IPR029058">
    <property type="entry name" value="AB_hydrolase_fold"/>
</dbReference>
<evidence type="ECO:0000256" key="3">
    <source>
        <dbReference type="RuleBase" id="RU361235"/>
    </source>
</evidence>
<dbReference type="OrthoDB" id="408631at2759"/>
<dbReference type="EC" id="3.1.1.-" evidence="3"/>
<dbReference type="InterPro" id="IPR002018">
    <property type="entry name" value="CarbesteraseB"/>
</dbReference>
<sequence length="634" mass="70273">MPDREKNLLLPERKRYAIWYAQARPPTLTSGFEFTSSVRAMALQLQESAGDWDKQAHHRIGDLPRQLKRGRPVLWFCATCILLASFSVWPTLSVSSKSLANTLSMSASRAFLNNFITTGRTVWLDRAPVTGFDAGSVSKFLGISYALPPKVYLTSPQDFGPYEEPIQATAYGLACPQQNPWLHSSFHNAPEETANVMLESPVYQTIAAQEGEDCLTINVIRPFFAKAGSKLPVVVWIYGGGFETGSADLYDNQAVRVVQRSIALSQPVILASMNYRVSAFGFLGGKEVYDEGVGNLGLLDQRSALRWINRYIEEFGGDKSKVTLWGESAGAISIAMQMLAFGGDTQGLFHAGFMQSGATMSVGSILKGQAYYDYLVNEAGCRNSSNSLDCLRGVDYNVLKNAIDRTPNNQSSTPVYFPRVDGHLISETPHKLIEQGRVANIPIVSGNCDDEGTTFAFSSLDILTEDQFRQYVSRVWPDASPDELEPLWSLYTSDPTDGSPFDTGCFNALTPQFKRIAALRGDASFQAPRRFLLNQLSGKHRIWSFLTKQAKQTPFLGSFHGSDLVLHLTDDYVINFANNHDPNSVDGIPWPEYTTESPSVYTFPSDFGSPTVALDDYRADQFEFLTNISHRYPI</sequence>
<dbReference type="PROSITE" id="PS00941">
    <property type="entry name" value="CARBOXYLESTERASE_B_2"/>
    <property type="match status" value="1"/>
</dbReference>
<dbReference type="Pfam" id="PF00135">
    <property type="entry name" value="COesterase"/>
    <property type="match status" value="1"/>
</dbReference>
<dbReference type="PROSITE" id="PS00122">
    <property type="entry name" value="CARBOXYLESTERASE_B_1"/>
    <property type="match status" value="1"/>
</dbReference>
<organism evidence="6 7">
    <name type="scientific">Gymnopilus dilepis</name>
    <dbReference type="NCBI Taxonomy" id="231916"/>
    <lineage>
        <taxon>Eukaryota</taxon>
        <taxon>Fungi</taxon>
        <taxon>Dikarya</taxon>
        <taxon>Basidiomycota</taxon>
        <taxon>Agaricomycotina</taxon>
        <taxon>Agaricomycetes</taxon>
        <taxon>Agaricomycetidae</taxon>
        <taxon>Agaricales</taxon>
        <taxon>Agaricineae</taxon>
        <taxon>Hymenogastraceae</taxon>
        <taxon>Gymnopilus</taxon>
    </lineage>
</organism>
<dbReference type="InterPro" id="IPR050309">
    <property type="entry name" value="Type-B_Carboxylest/Lipase"/>
</dbReference>
<reference evidence="6 7" key="1">
    <citation type="journal article" date="2018" name="Evol. Lett.">
        <title>Horizontal gene cluster transfer increased hallucinogenic mushroom diversity.</title>
        <authorList>
            <person name="Reynolds H.T."/>
            <person name="Vijayakumar V."/>
            <person name="Gluck-Thaler E."/>
            <person name="Korotkin H.B."/>
            <person name="Matheny P.B."/>
            <person name="Slot J.C."/>
        </authorList>
    </citation>
    <scope>NUCLEOTIDE SEQUENCE [LARGE SCALE GENOMIC DNA]</scope>
    <source>
        <strain evidence="6 7">SRW20</strain>
    </source>
</reference>
<gene>
    <name evidence="6" type="ORF">CVT26_004810</name>
</gene>
<proteinExistence type="inferred from homology"/>
<dbReference type="Proteomes" id="UP000284706">
    <property type="component" value="Unassembled WGS sequence"/>
</dbReference>
<evidence type="ECO:0000256" key="1">
    <source>
        <dbReference type="ARBA" id="ARBA00005964"/>
    </source>
</evidence>
<dbReference type="SUPFAM" id="SSF53474">
    <property type="entry name" value="alpha/beta-Hydrolases"/>
    <property type="match status" value="1"/>
</dbReference>
<dbReference type="STRING" id="231916.A0A409XZN1"/>
<dbReference type="InterPro" id="IPR019819">
    <property type="entry name" value="Carboxylesterase_B_CS"/>
</dbReference>
<evidence type="ECO:0000256" key="4">
    <source>
        <dbReference type="SAM" id="Phobius"/>
    </source>
</evidence>
<evidence type="ECO:0000259" key="5">
    <source>
        <dbReference type="Pfam" id="PF00135"/>
    </source>
</evidence>
<evidence type="ECO:0000313" key="7">
    <source>
        <dbReference type="Proteomes" id="UP000284706"/>
    </source>
</evidence>
<dbReference type="AlphaFoldDB" id="A0A409XZN1"/>
<keyword evidence="4" id="KW-0472">Membrane</keyword>
<feature type="transmembrane region" description="Helical" evidence="4">
    <location>
        <begin position="73"/>
        <end position="92"/>
    </location>
</feature>
<keyword evidence="7" id="KW-1185">Reference proteome</keyword>
<keyword evidence="4" id="KW-0812">Transmembrane</keyword>
<accession>A0A409XZN1</accession>
<evidence type="ECO:0000256" key="2">
    <source>
        <dbReference type="ARBA" id="ARBA00022801"/>
    </source>
</evidence>
<feature type="domain" description="Carboxylesterase type B" evidence="5">
    <location>
        <begin position="133"/>
        <end position="585"/>
    </location>
</feature>
<dbReference type="InterPro" id="IPR019826">
    <property type="entry name" value="Carboxylesterase_B_AS"/>
</dbReference>
<evidence type="ECO:0000313" key="6">
    <source>
        <dbReference type="EMBL" id="PPQ96175.1"/>
    </source>
</evidence>
<protein>
    <recommendedName>
        <fullName evidence="3">Carboxylic ester hydrolase</fullName>
        <ecNumber evidence="3">3.1.1.-</ecNumber>
    </recommendedName>
</protein>
<keyword evidence="4" id="KW-1133">Transmembrane helix</keyword>
<dbReference type="GO" id="GO:0016787">
    <property type="term" value="F:hydrolase activity"/>
    <property type="evidence" value="ECO:0007669"/>
    <property type="project" value="UniProtKB-KW"/>
</dbReference>
<dbReference type="PANTHER" id="PTHR11559">
    <property type="entry name" value="CARBOXYLESTERASE"/>
    <property type="match status" value="1"/>
</dbReference>
<dbReference type="InParanoid" id="A0A409XZN1"/>
<dbReference type="Gene3D" id="3.40.50.1820">
    <property type="entry name" value="alpha/beta hydrolase"/>
    <property type="match status" value="1"/>
</dbReference>
<comment type="caution">
    <text evidence="6">The sequence shown here is derived from an EMBL/GenBank/DDBJ whole genome shotgun (WGS) entry which is preliminary data.</text>
</comment>
<dbReference type="EMBL" id="NHYE01001391">
    <property type="protein sequence ID" value="PPQ96175.1"/>
    <property type="molecule type" value="Genomic_DNA"/>
</dbReference>
<name>A0A409XZN1_9AGAR</name>